<name>C1CUJ4_DEIDV</name>
<dbReference type="Gene3D" id="3.40.50.1000">
    <property type="entry name" value="HAD superfamily/HAD-like"/>
    <property type="match status" value="1"/>
</dbReference>
<feature type="domain" description="FCP1 homology" evidence="1">
    <location>
        <begin position="45"/>
        <end position="208"/>
    </location>
</feature>
<dbReference type="AlphaFoldDB" id="C1CUJ4"/>
<dbReference type="SMART" id="SM00577">
    <property type="entry name" value="CPDc"/>
    <property type="match status" value="1"/>
</dbReference>
<organism evidence="2 3">
    <name type="scientific">Deinococcus deserti (strain DSM 17065 / CIP 109153 / LMG 22923 / VCD115)</name>
    <dbReference type="NCBI Taxonomy" id="546414"/>
    <lineage>
        <taxon>Bacteria</taxon>
        <taxon>Thermotogati</taxon>
        <taxon>Deinococcota</taxon>
        <taxon>Deinococci</taxon>
        <taxon>Deinococcales</taxon>
        <taxon>Deinococcaceae</taxon>
        <taxon>Deinococcus</taxon>
    </lineage>
</organism>
<proteinExistence type="predicted"/>
<dbReference type="PANTHER" id="PTHR12210">
    <property type="entry name" value="DULLARD PROTEIN PHOSPHATASE"/>
    <property type="match status" value="1"/>
</dbReference>
<dbReference type="KEGG" id="ddr:Deide_09801"/>
<dbReference type="InterPro" id="IPR050365">
    <property type="entry name" value="TIM50"/>
</dbReference>
<dbReference type="Pfam" id="PF03031">
    <property type="entry name" value="NIF"/>
    <property type="match status" value="1"/>
</dbReference>
<dbReference type="Proteomes" id="UP000002208">
    <property type="component" value="Chromosome"/>
</dbReference>
<dbReference type="eggNOG" id="COG5190">
    <property type="taxonomic scope" value="Bacteria"/>
</dbReference>
<dbReference type="PaxDb" id="546414-Deide_09801"/>
<sequence>MVWFKAKARRFDRVAKKYLLSSGFQFTDTQHFSQVPVSGSALENLPAYRPLLVLDLDETLWHGIPDPPVSEGHRFLVRPYLESFLEAVADHYDLAVWTAASEDWMRAGLRVIAFETQFDLAGRAFFLWHRDRCTWRRTEEGEGELRKPARKFRARWVCARYPAHWILVVDDLASNDLCGSGHLVRVGMWTGDQEDDELRALAAYLTAIVHEPDLRQLEKRHWRSTIPRNANALHD</sequence>
<evidence type="ECO:0000313" key="3">
    <source>
        <dbReference type="Proteomes" id="UP000002208"/>
    </source>
</evidence>
<dbReference type="STRING" id="546414.Deide_09801"/>
<dbReference type="OrthoDB" id="65801at2"/>
<dbReference type="EMBL" id="CP001114">
    <property type="protein sequence ID" value="ACO45861.1"/>
    <property type="molecule type" value="Genomic_DNA"/>
</dbReference>
<protein>
    <submittedName>
        <fullName evidence="2">Putative phosphoprotein phosphatase</fullName>
    </submittedName>
</protein>
<dbReference type="InterPro" id="IPR004274">
    <property type="entry name" value="FCP1_dom"/>
</dbReference>
<reference evidence="2 3" key="1">
    <citation type="journal article" date="2009" name="PLoS Genet.">
        <title>Alliance of proteomics and genomics to unravel the specificities of Sahara bacterium Deinococcus deserti.</title>
        <authorList>
            <person name="de Groot A."/>
            <person name="Dulermo R."/>
            <person name="Ortet P."/>
            <person name="Blanchard L."/>
            <person name="Guerin P."/>
            <person name="Fernandez B."/>
            <person name="Vacherie B."/>
            <person name="Dossat C."/>
            <person name="Jolivet E."/>
            <person name="Siguier P."/>
            <person name="Chandler M."/>
            <person name="Barakat M."/>
            <person name="Dedieu A."/>
            <person name="Barbe V."/>
            <person name="Heulin T."/>
            <person name="Sommer S."/>
            <person name="Achouak W."/>
            <person name="Armengaud J."/>
        </authorList>
    </citation>
    <scope>NUCLEOTIDE SEQUENCE [LARGE SCALE GENOMIC DNA]</scope>
    <source>
        <strain evidence="3">DSM 17065 / CIP 109153 / LMG 22923 / VCD115</strain>
    </source>
</reference>
<accession>C1CUJ4</accession>
<evidence type="ECO:0000313" key="2">
    <source>
        <dbReference type="EMBL" id="ACO45861.1"/>
    </source>
</evidence>
<dbReference type="SUPFAM" id="SSF56784">
    <property type="entry name" value="HAD-like"/>
    <property type="match status" value="1"/>
</dbReference>
<keyword evidence="3" id="KW-1185">Reference proteome</keyword>
<gene>
    <name evidence="2" type="ordered locus">Deide_09801</name>
</gene>
<dbReference type="InterPro" id="IPR023214">
    <property type="entry name" value="HAD_sf"/>
</dbReference>
<dbReference type="HOGENOM" id="CLU_102876_0_0_0"/>
<dbReference type="PROSITE" id="PS50969">
    <property type="entry name" value="FCP1"/>
    <property type="match status" value="1"/>
</dbReference>
<evidence type="ECO:0000259" key="1">
    <source>
        <dbReference type="PROSITE" id="PS50969"/>
    </source>
</evidence>
<dbReference type="InterPro" id="IPR036412">
    <property type="entry name" value="HAD-like_sf"/>
</dbReference>